<gene>
    <name evidence="1" type="ORF">M1E25_23250</name>
</gene>
<reference evidence="1" key="1">
    <citation type="journal article" date="2023" name="Int. J. Syst. Evol. Microbiol.">
        <title>Streptomyces meridianus sp. nov. isolated from brackish water of the Tagus estuary in Alcochete, Portugal.</title>
        <authorList>
            <person name="Santos J.D.N."/>
            <person name="Klimek D."/>
            <person name="Calusinska M."/>
            <person name="Lobo Da Cunha A."/>
            <person name="Catita J."/>
            <person name="Goncalves H."/>
            <person name="Gonzalez I."/>
            <person name="Reyes F."/>
            <person name="Lage O.M."/>
        </authorList>
    </citation>
    <scope>NUCLEOTIDE SEQUENCE</scope>
    <source>
        <strain evidence="1">MTZ3.1</strain>
    </source>
</reference>
<evidence type="ECO:0000313" key="2">
    <source>
        <dbReference type="Proteomes" id="UP001167160"/>
    </source>
</evidence>
<protein>
    <submittedName>
        <fullName evidence="1">Uncharacterized protein</fullName>
    </submittedName>
</protein>
<dbReference type="EMBL" id="JAMQGM010000056">
    <property type="protein sequence ID" value="MCM2580221.1"/>
    <property type="molecule type" value="Genomic_DNA"/>
</dbReference>
<dbReference type="Proteomes" id="UP001167160">
    <property type="component" value="Unassembled WGS sequence"/>
</dbReference>
<dbReference type="RefSeq" id="WP_251418978.1">
    <property type="nucleotide sequence ID" value="NZ_JAMQGM010000056.1"/>
</dbReference>
<sequence>MSNLRKRVVQRAPEGEGVTIDAKLWMEPEVWREMRRRFIEFAIDMHDAAHPAGTPGTVRVGVTTMAFPMSEEHPPGEKTDAGEPS</sequence>
<evidence type="ECO:0000313" key="1">
    <source>
        <dbReference type="EMBL" id="MCM2580221.1"/>
    </source>
</evidence>
<name>A0ABT0XCI4_9ACTN</name>
<organism evidence="1 2">
    <name type="scientific">Streptomyces meridianus</name>
    <dbReference type="NCBI Taxonomy" id="2938945"/>
    <lineage>
        <taxon>Bacteria</taxon>
        <taxon>Bacillati</taxon>
        <taxon>Actinomycetota</taxon>
        <taxon>Actinomycetes</taxon>
        <taxon>Kitasatosporales</taxon>
        <taxon>Streptomycetaceae</taxon>
        <taxon>Streptomyces</taxon>
    </lineage>
</organism>
<proteinExistence type="predicted"/>
<accession>A0ABT0XCI4</accession>
<comment type="caution">
    <text evidence="1">The sequence shown here is derived from an EMBL/GenBank/DDBJ whole genome shotgun (WGS) entry which is preliminary data.</text>
</comment>
<keyword evidence="2" id="KW-1185">Reference proteome</keyword>